<proteinExistence type="inferred from homology"/>
<sequence>MNRWTILTLGCFSRNRYWGEEDTRSYRRALCTSTMITTEAGKHILVDPAVSGADLVQVLDERCGMEPADVDYVFVTHHHGDHYVGLTDLPQAVWLVAPGDVEQVRLQLPKYSKRIFPAMDQIVPGVKVIALPGHTMGLSGLLFESEDGMVAVAGDSVMTRDFFKDRRGYYNSIDMEASTCSIDFLMEQADIVVPGHGNYFLTHRAQK</sequence>
<organism evidence="7 8">
    <name type="scientific">Massiliimalia timonensis</name>
    <dbReference type="NCBI Taxonomy" id="1987501"/>
    <lineage>
        <taxon>Bacteria</taxon>
        <taxon>Bacillati</taxon>
        <taxon>Bacillota</taxon>
        <taxon>Clostridia</taxon>
        <taxon>Eubacteriales</taxon>
        <taxon>Oscillospiraceae</taxon>
        <taxon>Massiliimalia</taxon>
    </lineage>
</organism>
<dbReference type="InterPro" id="IPR001279">
    <property type="entry name" value="Metallo-B-lactamas"/>
</dbReference>
<evidence type="ECO:0000256" key="4">
    <source>
        <dbReference type="ARBA" id="ARBA00022801"/>
    </source>
</evidence>
<dbReference type="PANTHER" id="PTHR42978:SF2">
    <property type="entry name" value="102 KBASES UNSTABLE REGION: FROM 1 TO 119443"/>
    <property type="match status" value="1"/>
</dbReference>
<comment type="similarity">
    <text evidence="2">Belongs to the metallo-beta-lactamase superfamily.</text>
</comment>
<dbReference type="GO" id="GO:0046872">
    <property type="term" value="F:metal ion binding"/>
    <property type="evidence" value="ECO:0007669"/>
    <property type="project" value="UniProtKB-KW"/>
</dbReference>
<gene>
    <name evidence="7" type="ORF">H8702_00660</name>
</gene>
<evidence type="ECO:0000256" key="5">
    <source>
        <dbReference type="ARBA" id="ARBA00022833"/>
    </source>
</evidence>
<keyword evidence="5" id="KW-0862">Zinc</keyword>
<dbReference type="Proteomes" id="UP000632659">
    <property type="component" value="Unassembled WGS sequence"/>
</dbReference>
<feature type="domain" description="Metallo-beta-lactamase" evidence="6">
    <location>
        <begin position="30"/>
        <end position="196"/>
    </location>
</feature>
<dbReference type="InterPro" id="IPR051013">
    <property type="entry name" value="MBL_superfamily_lactonases"/>
</dbReference>
<dbReference type="Pfam" id="PF00753">
    <property type="entry name" value="Lactamase_B"/>
    <property type="match status" value="1"/>
</dbReference>
<keyword evidence="3" id="KW-0479">Metal-binding</keyword>
<evidence type="ECO:0000313" key="8">
    <source>
        <dbReference type="Proteomes" id="UP000632659"/>
    </source>
</evidence>
<evidence type="ECO:0000313" key="7">
    <source>
        <dbReference type="EMBL" id="MBC8609630.1"/>
    </source>
</evidence>
<comment type="cofactor">
    <cofactor evidence="1">
        <name>Zn(2+)</name>
        <dbReference type="ChEBI" id="CHEBI:29105"/>
    </cofactor>
</comment>
<reference evidence="7" key="1">
    <citation type="submission" date="2020-08" db="EMBL/GenBank/DDBJ databases">
        <title>Genome public.</title>
        <authorList>
            <person name="Liu C."/>
            <person name="Sun Q."/>
        </authorList>
    </citation>
    <scope>NUCLEOTIDE SEQUENCE</scope>
    <source>
        <strain evidence="7">NSJ-15</strain>
    </source>
</reference>
<keyword evidence="8" id="KW-1185">Reference proteome</keyword>
<dbReference type="SMART" id="SM00849">
    <property type="entry name" value="Lactamase_B"/>
    <property type="match status" value="1"/>
</dbReference>
<dbReference type="RefSeq" id="WP_187536124.1">
    <property type="nucleotide sequence ID" value="NZ_JACRTL010000001.1"/>
</dbReference>
<evidence type="ECO:0000256" key="2">
    <source>
        <dbReference type="ARBA" id="ARBA00007749"/>
    </source>
</evidence>
<accession>A0A8J6P5S7</accession>
<keyword evidence="4" id="KW-0378">Hydrolase</keyword>
<comment type="caution">
    <text evidence="7">The sequence shown here is derived from an EMBL/GenBank/DDBJ whole genome shotgun (WGS) entry which is preliminary data.</text>
</comment>
<dbReference type="InterPro" id="IPR036866">
    <property type="entry name" value="RibonucZ/Hydroxyglut_hydro"/>
</dbReference>
<dbReference type="PANTHER" id="PTHR42978">
    <property type="entry name" value="QUORUM-QUENCHING LACTONASE YTNP-RELATED-RELATED"/>
    <property type="match status" value="1"/>
</dbReference>
<dbReference type="SUPFAM" id="SSF56281">
    <property type="entry name" value="Metallo-hydrolase/oxidoreductase"/>
    <property type="match status" value="1"/>
</dbReference>
<dbReference type="AlphaFoldDB" id="A0A8J6P5S7"/>
<evidence type="ECO:0000256" key="1">
    <source>
        <dbReference type="ARBA" id="ARBA00001947"/>
    </source>
</evidence>
<name>A0A8J6P5S7_9FIRM</name>
<dbReference type="GO" id="GO:0016787">
    <property type="term" value="F:hydrolase activity"/>
    <property type="evidence" value="ECO:0007669"/>
    <property type="project" value="UniProtKB-KW"/>
</dbReference>
<dbReference type="Gene3D" id="3.60.15.10">
    <property type="entry name" value="Ribonuclease Z/Hydroxyacylglutathione hydrolase-like"/>
    <property type="match status" value="1"/>
</dbReference>
<dbReference type="EMBL" id="JACRTL010000001">
    <property type="protein sequence ID" value="MBC8609630.1"/>
    <property type="molecule type" value="Genomic_DNA"/>
</dbReference>
<protein>
    <submittedName>
        <fullName evidence="7">MBL fold metallo-hydrolase</fullName>
    </submittedName>
</protein>
<evidence type="ECO:0000256" key="3">
    <source>
        <dbReference type="ARBA" id="ARBA00022723"/>
    </source>
</evidence>
<evidence type="ECO:0000259" key="6">
    <source>
        <dbReference type="SMART" id="SM00849"/>
    </source>
</evidence>